<dbReference type="GO" id="GO:0004674">
    <property type="term" value="F:protein serine/threonine kinase activity"/>
    <property type="evidence" value="ECO:0007669"/>
    <property type="project" value="UniProtKB-KW"/>
</dbReference>
<keyword evidence="3" id="KW-0723">Serine/threonine-protein kinase</keyword>
<comment type="similarity">
    <text evidence="1">Belongs to the protein kinase superfamily. CAMK Ser/Thr protein kinase family.</text>
</comment>
<dbReference type="Pfam" id="PF00069">
    <property type="entry name" value="Pkinase"/>
    <property type="match status" value="1"/>
</dbReference>
<evidence type="ECO:0000256" key="5">
    <source>
        <dbReference type="ARBA" id="ARBA00022679"/>
    </source>
</evidence>
<dbReference type="InterPro" id="IPR000719">
    <property type="entry name" value="Prot_kinase_dom"/>
</dbReference>
<keyword evidence="13" id="KW-1185">Reference proteome</keyword>
<name>A0A915D6I5_9BILA</name>
<dbReference type="SMART" id="SM00220">
    <property type="entry name" value="S_TKc"/>
    <property type="match status" value="1"/>
</dbReference>
<keyword evidence="4" id="KW-0597">Phosphoprotein</keyword>
<dbReference type="Gene3D" id="1.10.510.10">
    <property type="entry name" value="Transferase(Phosphotransferase) domain 1"/>
    <property type="match status" value="1"/>
</dbReference>
<keyword evidence="5" id="KW-0808">Transferase</keyword>
<evidence type="ECO:0000256" key="3">
    <source>
        <dbReference type="ARBA" id="ARBA00022527"/>
    </source>
</evidence>
<evidence type="ECO:0000256" key="8">
    <source>
        <dbReference type="ARBA" id="ARBA00022840"/>
    </source>
</evidence>
<dbReference type="InterPro" id="IPR011009">
    <property type="entry name" value="Kinase-like_dom_sf"/>
</dbReference>
<dbReference type="PROSITE" id="PS50011">
    <property type="entry name" value="PROTEIN_KINASE_DOM"/>
    <property type="match status" value="1"/>
</dbReference>
<organism evidence="13 14">
    <name type="scientific">Ditylenchus dipsaci</name>
    <dbReference type="NCBI Taxonomy" id="166011"/>
    <lineage>
        <taxon>Eukaryota</taxon>
        <taxon>Metazoa</taxon>
        <taxon>Ecdysozoa</taxon>
        <taxon>Nematoda</taxon>
        <taxon>Chromadorea</taxon>
        <taxon>Rhabditida</taxon>
        <taxon>Tylenchina</taxon>
        <taxon>Tylenchomorpha</taxon>
        <taxon>Sphaerularioidea</taxon>
        <taxon>Anguinidae</taxon>
        <taxon>Anguininae</taxon>
        <taxon>Ditylenchus</taxon>
    </lineage>
</organism>
<keyword evidence="7" id="KW-0418">Kinase</keyword>
<dbReference type="AlphaFoldDB" id="A0A915D6I5"/>
<dbReference type="InterPro" id="IPR008271">
    <property type="entry name" value="Ser/Thr_kinase_AS"/>
</dbReference>
<feature type="region of interest" description="Disordered" evidence="11">
    <location>
        <begin position="400"/>
        <end position="450"/>
    </location>
</feature>
<dbReference type="InterPro" id="IPR027442">
    <property type="entry name" value="MAPKAPK_C"/>
</dbReference>
<dbReference type="PANTHER" id="PTHR24347">
    <property type="entry name" value="SERINE/THREONINE-PROTEIN KINASE"/>
    <property type="match status" value="1"/>
</dbReference>
<keyword evidence="8" id="KW-0067">ATP-binding</keyword>
<feature type="domain" description="Protein kinase" evidence="12">
    <location>
        <begin position="89"/>
        <end position="371"/>
    </location>
</feature>
<evidence type="ECO:0000259" key="12">
    <source>
        <dbReference type="PROSITE" id="PS50011"/>
    </source>
</evidence>
<protein>
    <recommendedName>
        <fullName evidence="2">non-specific serine/threonine protein kinase</fullName>
        <ecNumber evidence="2">2.7.11.1</ecNumber>
    </recommendedName>
</protein>
<dbReference type="EC" id="2.7.11.1" evidence="2"/>
<dbReference type="Gene3D" id="3.30.200.20">
    <property type="entry name" value="Phosphorylase Kinase, domain 1"/>
    <property type="match status" value="1"/>
</dbReference>
<dbReference type="Gene3D" id="4.10.1170.10">
    <property type="entry name" value="MAP kinase activated protein kinase 2"/>
    <property type="match status" value="1"/>
</dbReference>
<dbReference type="Proteomes" id="UP000887574">
    <property type="component" value="Unplaced"/>
</dbReference>
<dbReference type="SUPFAM" id="SSF56112">
    <property type="entry name" value="Protein kinase-like (PK-like)"/>
    <property type="match status" value="1"/>
</dbReference>
<sequence>MKIMKLIRNWDRDTTYIVKRVPPISLVTLIVMASNTDKMSSSPDTDPLTPTSIQQTLCLEATSNIDFPHSFRRSRAEVNVTKGCLKQISAIKPVLGKKASEACVCATTSRKVSVCEVKKEETVATQPVNEFPLKTTPITDEYKITHEIIGIGESGKRRPRSRREVYLHYLTNQHENIVSIMDIFENTFDSVKCLFENQGRHPYSEKCVSQVIRQLGKAVQYLHEMNIAHRDIKLENILCSTSDLNNCVYKLADFGFAKRPERNNLMESPCCTPAYVCPEILSHERYDKSCDMWAIGVVMYILLCGYPPFYSMKGLPFSPGMKDRITVGLYAFPSEDWDHIAQSTKNEIRHLLRTDPHSRTTIQQLMTGQFLSPNPLKGTLPIVYSDTSLCSMDEYTSAKGSISPHTLSPEVDTSSPDSAIEVGESSSGTECCGCSDDSEGEKKSSDTEKHWKPKFVLGTKSCRNKCEEQRNQRNQLRNQEAHAMSVRCLRPLPTGRPAGATHTTSNDGTRIADTARLFSIQEEVGRALDLMRLGGDNCFMKSLKVASGNKLLERRKTAAAAAISAIANA</sequence>
<reference evidence="14" key="1">
    <citation type="submission" date="2022-11" db="UniProtKB">
        <authorList>
            <consortium name="WormBaseParasite"/>
        </authorList>
    </citation>
    <scope>IDENTIFICATION</scope>
</reference>
<dbReference type="GO" id="GO:0005524">
    <property type="term" value="F:ATP binding"/>
    <property type="evidence" value="ECO:0007669"/>
    <property type="project" value="UniProtKB-KW"/>
</dbReference>
<evidence type="ECO:0000256" key="10">
    <source>
        <dbReference type="ARBA" id="ARBA00048679"/>
    </source>
</evidence>
<evidence type="ECO:0000256" key="1">
    <source>
        <dbReference type="ARBA" id="ARBA00006692"/>
    </source>
</evidence>
<evidence type="ECO:0000256" key="4">
    <source>
        <dbReference type="ARBA" id="ARBA00022553"/>
    </source>
</evidence>
<evidence type="ECO:0000313" key="14">
    <source>
        <dbReference type="WBParaSite" id="jg16566"/>
    </source>
</evidence>
<feature type="compositionally biased region" description="Basic and acidic residues" evidence="11">
    <location>
        <begin position="440"/>
        <end position="450"/>
    </location>
</feature>
<evidence type="ECO:0000256" key="2">
    <source>
        <dbReference type="ARBA" id="ARBA00012513"/>
    </source>
</evidence>
<evidence type="ECO:0000256" key="7">
    <source>
        <dbReference type="ARBA" id="ARBA00022777"/>
    </source>
</evidence>
<feature type="compositionally biased region" description="Polar residues" evidence="11">
    <location>
        <begin position="400"/>
        <end position="417"/>
    </location>
</feature>
<evidence type="ECO:0000256" key="6">
    <source>
        <dbReference type="ARBA" id="ARBA00022741"/>
    </source>
</evidence>
<evidence type="ECO:0000313" key="13">
    <source>
        <dbReference type="Proteomes" id="UP000887574"/>
    </source>
</evidence>
<proteinExistence type="inferred from homology"/>
<comment type="catalytic activity">
    <reaction evidence="9">
        <text>L-threonyl-[protein] + ATP = O-phospho-L-threonyl-[protein] + ADP + H(+)</text>
        <dbReference type="Rhea" id="RHEA:46608"/>
        <dbReference type="Rhea" id="RHEA-COMP:11060"/>
        <dbReference type="Rhea" id="RHEA-COMP:11605"/>
        <dbReference type="ChEBI" id="CHEBI:15378"/>
        <dbReference type="ChEBI" id="CHEBI:30013"/>
        <dbReference type="ChEBI" id="CHEBI:30616"/>
        <dbReference type="ChEBI" id="CHEBI:61977"/>
        <dbReference type="ChEBI" id="CHEBI:456216"/>
        <dbReference type="EC" id="2.7.11.1"/>
    </reaction>
</comment>
<dbReference type="WBParaSite" id="jg16566">
    <property type="protein sequence ID" value="jg16566"/>
    <property type="gene ID" value="jg16566"/>
</dbReference>
<comment type="catalytic activity">
    <reaction evidence="10">
        <text>L-seryl-[protein] + ATP = O-phospho-L-seryl-[protein] + ADP + H(+)</text>
        <dbReference type="Rhea" id="RHEA:17989"/>
        <dbReference type="Rhea" id="RHEA-COMP:9863"/>
        <dbReference type="Rhea" id="RHEA-COMP:11604"/>
        <dbReference type="ChEBI" id="CHEBI:15378"/>
        <dbReference type="ChEBI" id="CHEBI:29999"/>
        <dbReference type="ChEBI" id="CHEBI:30616"/>
        <dbReference type="ChEBI" id="CHEBI:83421"/>
        <dbReference type="ChEBI" id="CHEBI:456216"/>
        <dbReference type="EC" id="2.7.11.1"/>
    </reaction>
</comment>
<evidence type="ECO:0000256" key="9">
    <source>
        <dbReference type="ARBA" id="ARBA00047899"/>
    </source>
</evidence>
<accession>A0A915D6I5</accession>
<evidence type="ECO:0000256" key="11">
    <source>
        <dbReference type="SAM" id="MobiDB-lite"/>
    </source>
</evidence>
<keyword evidence="6" id="KW-0547">Nucleotide-binding</keyword>
<dbReference type="PROSITE" id="PS00108">
    <property type="entry name" value="PROTEIN_KINASE_ST"/>
    <property type="match status" value="1"/>
</dbReference>